<dbReference type="PRINTS" id="PR00111">
    <property type="entry name" value="ABHYDROLASE"/>
</dbReference>
<dbReference type="InterPro" id="IPR000073">
    <property type="entry name" value="AB_hydrolase_1"/>
</dbReference>
<dbReference type="InterPro" id="IPR050266">
    <property type="entry name" value="AB_hydrolase_sf"/>
</dbReference>
<feature type="domain" description="AB hydrolase-1" evidence="1">
    <location>
        <begin position="24"/>
        <end position="255"/>
    </location>
</feature>
<dbReference type="Proteomes" id="UP000604117">
    <property type="component" value="Unassembled WGS sequence"/>
</dbReference>
<sequence length="262" mass="28284">MTDKPTFGELAADSYGVADDRPPLVLLHGLTYDRRHWAPLLSALAALDPGRRIVAFDLPGHGESPRRTSYHLDEVCQVVHAAVTAAGLDAPVVVGHSIGGVLATHYGATYAARGVVNLDQPLLAGGFAELLRRSEATLRGPDFLDVWAGMRARMGVDRLPDAARHLVDTATTPRQDLLLGYWDELLVRPAAEHTALRERELAAIGARGVTYQYVVGEEPDPAYQRWLVSALPEVEVTLLAGGGHFPHLVRPVDLAHLLAAGR</sequence>
<accession>A0ABQ4CUW2</accession>
<reference evidence="2 3" key="1">
    <citation type="submission" date="2021-01" db="EMBL/GenBank/DDBJ databases">
        <title>Whole genome shotgun sequence of Asanoa siamensis NBRC 107932.</title>
        <authorList>
            <person name="Komaki H."/>
            <person name="Tamura T."/>
        </authorList>
    </citation>
    <scope>NUCLEOTIDE SEQUENCE [LARGE SCALE GENOMIC DNA]</scope>
    <source>
        <strain evidence="2 3">NBRC 107932</strain>
    </source>
</reference>
<proteinExistence type="predicted"/>
<dbReference type="EMBL" id="BONE01000033">
    <property type="protein sequence ID" value="GIF74647.1"/>
    <property type="molecule type" value="Genomic_DNA"/>
</dbReference>
<dbReference type="PANTHER" id="PTHR43798:SF33">
    <property type="entry name" value="HYDROLASE, PUTATIVE (AFU_ORTHOLOGUE AFUA_2G14860)-RELATED"/>
    <property type="match status" value="1"/>
</dbReference>
<evidence type="ECO:0000259" key="1">
    <source>
        <dbReference type="Pfam" id="PF12697"/>
    </source>
</evidence>
<dbReference type="Pfam" id="PF12697">
    <property type="entry name" value="Abhydrolase_6"/>
    <property type="match status" value="1"/>
</dbReference>
<dbReference type="GO" id="GO:0016787">
    <property type="term" value="F:hydrolase activity"/>
    <property type="evidence" value="ECO:0007669"/>
    <property type="project" value="UniProtKB-KW"/>
</dbReference>
<keyword evidence="2" id="KW-0378">Hydrolase</keyword>
<dbReference type="RefSeq" id="WP_203715388.1">
    <property type="nucleotide sequence ID" value="NZ_BONE01000033.1"/>
</dbReference>
<dbReference type="PANTHER" id="PTHR43798">
    <property type="entry name" value="MONOACYLGLYCEROL LIPASE"/>
    <property type="match status" value="1"/>
</dbReference>
<dbReference type="SUPFAM" id="SSF53474">
    <property type="entry name" value="alpha/beta-Hydrolases"/>
    <property type="match status" value="1"/>
</dbReference>
<dbReference type="InterPro" id="IPR029058">
    <property type="entry name" value="AB_hydrolase_fold"/>
</dbReference>
<protein>
    <submittedName>
        <fullName evidence="2">Alpha/beta hydrolase</fullName>
    </submittedName>
</protein>
<organism evidence="2 3">
    <name type="scientific">Asanoa siamensis</name>
    <dbReference type="NCBI Taxonomy" id="926357"/>
    <lineage>
        <taxon>Bacteria</taxon>
        <taxon>Bacillati</taxon>
        <taxon>Actinomycetota</taxon>
        <taxon>Actinomycetes</taxon>
        <taxon>Micromonosporales</taxon>
        <taxon>Micromonosporaceae</taxon>
        <taxon>Asanoa</taxon>
    </lineage>
</organism>
<keyword evidence="3" id="KW-1185">Reference proteome</keyword>
<dbReference type="Gene3D" id="3.40.50.1820">
    <property type="entry name" value="alpha/beta hydrolase"/>
    <property type="match status" value="1"/>
</dbReference>
<comment type="caution">
    <text evidence="2">The sequence shown here is derived from an EMBL/GenBank/DDBJ whole genome shotgun (WGS) entry which is preliminary data.</text>
</comment>
<evidence type="ECO:0000313" key="3">
    <source>
        <dbReference type="Proteomes" id="UP000604117"/>
    </source>
</evidence>
<gene>
    <name evidence="2" type="ORF">Asi02nite_41650</name>
</gene>
<evidence type="ECO:0000313" key="2">
    <source>
        <dbReference type="EMBL" id="GIF74647.1"/>
    </source>
</evidence>
<name>A0ABQ4CUW2_9ACTN</name>